<dbReference type="EMBL" id="QQNA01000034">
    <property type="protein sequence ID" value="RDG39047.1"/>
    <property type="molecule type" value="Genomic_DNA"/>
</dbReference>
<comment type="caution">
    <text evidence="2">The sequence shown here is derived from an EMBL/GenBank/DDBJ whole genome shotgun (WGS) entry which is preliminary data.</text>
</comment>
<accession>A0A370BB55</accession>
<name>A0A370BB55_9ACTN</name>
<evidence type="ECO:0000313" key="2">
    <source>
        <dbReference type="EMBL" id="RDG39047.1"/>
    </source>
</evidence>
<evidence type="ECO:0000313" key="3">
    <source>
        <dbReference type="Proteomes" id="UP000253741"/>
    </source>
</evidence>
<organism evidence="2 3">
    <name type="scientific">Streptomyces corynorhini</name>
    <dbReference type="NCBI Taxonomy" id="2282652"/>
    <lineage>
        <taxon>Bacteria</taxon>
        <taxon>Bacillati</taxon>
        <taxon>Actinomycetota</taxon>
        <taxon>Actinomycetes</taxon>
        <taxon>Kitasatosporales</taxon>
        <taxon>Streptomycetaceae</taxon>
        <taxon>Streptomyces</taxon>
    </lineage>
</organism>
<keyword evidence="3" id="KW-1185">Reference proteome</keyword>
<protein>
    <submittedName>
        <fullName evidence="2">Uncharacterized protein</fullName>
    </submittedName>
</protein>
<gene>
    <name evidence="2" type="ORF">DVH02_06105</name>
</gene>
<dbReference type="AlphaFoldDB" id="A0A370BB55"/>
<feature type="compositionally biased region" description="Low complexity" evidence="1">
    <location>
        <begin position="9"/>
        <end position="27"/>
    </location>
</feature>
<evidence type="ECO:0000256" key="1">
    <source>
        <dbReference type="SAM" id="MobiDB-lite"/>
    </source>
</evidence>
<sequence>MATQTATHPPATKTDAPSPATDPPAWTLPLPAGVPGPDQFAEPDIELMLRVRRGLRRWAA</sequence>
<proteinExistence type="predicted"/>
<feature type="region of interest" description="Disordered" evidence="1">
    <location>
        <begin position="1"/>
        <end position="42"/>
    </location>
</feature>
<reference evidence="2 3" key="1">
    <citation type="submission" date="2018-07" db="EMBL/GenBank/DDBJ databases">
        <title>Streptomyces species from bats.</title>
        <authorList>
            <person name="Dunlap C."/>
        </authorList>
    </citation>
    <scope>NUCLEOTIDE SEQUENCE [LARGE SCALE GENOMIC DNA]</scope>
    <source>
        <strain evidence="2 3">AC230</strain>
    </source>
</reference>
<dbReference type="Proteomes" id="UP000253741">
    <property type="component" value="Unassembled WGS sequence"/>
</dbReference>